<protein>
    <submittedName>
        <fullName evidence="3">NAD-dependent epimerase/dehydratase</fullName>
    </submittedName>
</protein>
<evidence type="ECO:0000259" key="2">
    <source>
        <dbReference type="Pfam" id="PF01370"/>
    </source>
</evidence>
<reference evidence="3 4" key="1">
    <citation type="journal article" date="2009" name="J. Bacteriol.">
        <title>Genome sequence of the emerging pathogen Helicobacter canadensis.</title>
        <authorList>
            <person name="Loman N.J."/>
            <person name="Snyder L.A."/>
            <person name="Linton J.D."/>
            <person name="Langdon R."/>
            <person name="Lawson A.J."/>
            <person name="Weinstock G.M."/>
            <person name="Wren B.W."/>
            <person name="Pallen M.J."/>
        </authorList>
    </citation>
    <scope>NUCLEOTIDE SEQUENCE [LARGE SCALE GENOMIC DNA]</scope>
    <source>
        <strain evidence="3 4">MIT 98-5491</strain>
    </source>
</reference>
<organism evidence="3 4">
    <name type="scientific">Helicobacter canadensis MIT 98-5491</name>
    <dbReference type="NCBI Taxonomy" id="537970"/>
    <lineage>
        <taxon>Bacteria</taxon>
        <taxon>Pseudomonadati</taxon>
        <taxon>Campylobacterota</taxon>
        <taxon>Epsilonproteobacteria</taxon>
        <taxon>Campylobacterales</taxon>
        <taxon>Helicobacteraceae</taxon>
        <taxon>Helicobacter</taxon>
    </lineage>
</organism>
<dbReference type="eggNOG" id="COG0451">
    <property type="taxonomic scope" value="Bacteria"/>
</dbReference>
<gene>
    <name evidence="3" type="primary">rfbB</name>
    <name evidence="3" type="ORF">HCAN_0165</name>
</gene>
<evidence type="ECO:0000313" key="4">
    <source>
        <dbReference type="Proteomes" id="UP000007032"/>
    </source>
</evidence>
<dbReference type="EMBL" id="CM000776">
    <property type="protein sequence ID" value="EES88886.1"/>
    <property type="molecule type" value="Genomic_DNA"/>
</dbReference>
<dbReference type="InterPro" id="IPR001509">
    <property type="entry name" value="Epimerase_deHydtase"/>
</dbReference>
<dbReference type="SUPFAM" id="SSF51735">
    <property type="entry name" value="NAD(P)-binding Rossmann-fold domains"/>
    <property type="match status" value="1"/>
</dbReference>
<dbReference type="Proteomes" id="UP000007032">
    <property type="component" value="Chromosome"/>
</dbReference>
<name>C5ZW65_9HELI</name>
<dbReference type="Pfam" id="PF01370">
    <property type="entry name" value="Epimerase"/>
    <property type="match status" value="1"/>
</dbReference>
<dbReference type="AlphaFoldDB" id="C5ZW65"/>
<dbReference type="HOGENOM" id="CLU_007383_1_7_7"/>
<feature type="domain" description="NAD-dependent epimerase/dehydratase" evidence="2">
    <location>
        <begin position="9"/>
        <end position="212"/>
    </location>
</feature>
<dbReference type="Gene3D" id="3.40.50.720">
    <property type="entry name" value="NAD(P)-binding Rossmann-like Domain"/>
    <property type="match status" value="1"/>
</dbReference>
<evidence type="ECO:0000256" key="1">
    <source>
        <dbReference type="ARBA" id="ARBA00007637"/>
    </source>
</evidence>
<dbReference type="STRING" id="537970.HCAN_0165"/>
<dbReference type="PANTHER" id="PTHR43000">
    <property type="entry name" value="DTDP-D-GLUCOSE 4,6-DEHYDRATASE-RELATED"/>
    <property type="match status" value="1"/>
</dbReference>
<accession>C5ZW65</accession>
<proteinExistence type="inferred from homology"/>
<evidence type="ECO:0000313" key="3">
    <source>
        <dbReference type="EMBL" id="EES88886.1"/>
    </source>
</evidence>
<sequence length="322" mass="36859">MARNIMKNILISGVNGFLGSYLARELSKEYQVVGLKRSTSDICRLENIENLILCDIDKVGLEKIFKKYKPCLVFHAAVCYGRGNEKLSNIVQTNMLLSIEMIELSIAFNVGTFFNTDTMQQAYLSYYTTTKKHLRDYLVSLSQDIQIINCKLEHMYGYNDGKDKFVGYLVNSLQNKIPKISLTKGEQKRDFIYIKDVIQAYKILLKNVEHLPRFFEIDIGTGEQVSIKEFCLYLLCQFEKYQYDGNNTELDFGAIPYREGEPMSIDEDIKPLLALGFIPKYDYKKGIDDMLSKIYNNGILGGGGALSLINNQQEFHVLQKVA</sequence>
<dbReference type="InterPro" id="IPR036291">
    <property type="entry name" value="NAD(P)-bd_dom_sf"/>
</dbReference>
<comment type="similarity">
    <text evidence="1">Belongs to the NAD(P)-dependent epimerase/dehydratase family.</text>
</comment>
<keyword evidence="4" id="KW-1185">Reference proteome</keyword>